<gene>
    <name evidence="5" type="primary">pigC</name>
    <name evidence="5" type="ORF">SPIL2461_LOCUS16730</name>
</gene>
<feature type="transmembrane region" description="Helical" evidence="2">
    <location>
        <begin position="803"/>
        <end position="823"/>
    </location>
</feature>
<keyword evidence="2" id="KW-0812">Transmembrane</keyword>
<feature type="domain" description="Pyruvate phosphate dikinase AMP/ATP-binding" evidence="4">
    <location>
        <begin position="33"/>
        <end position="270"/>
    </location>
</feature>
<reference evidence="5" key="1">
    <citation type="submission" date="2021-02" db="EMBL/GenBank/DDBJ databases">
        <authorList>
            <person name="Dougan E. K."/>
            <person name="Rhodes N."/>
            <person name="Thang M."/>
            <person name="Chan C."/>
        </authorList>
    </citation>
    <scope>NUCLEOTIDE SEQUENCE</scope>
</reference>
<evidence type="ECO:0000256" key="2">
    <source>
        <dbReference type="SAM" id="Phobius"/>
    </source>
</evidence>
<dbReference type="InterPro" id="IPR002192">
    <property type="entry name" value="PPDK_AMP/ATP-bd"/>
</dbReference>
<sequence length="927" mass="103092">MMRAGFNVPQGFVIDIDAFISHFGEVTDPLVKPTPPRLQAELMNNVMQALLSYLPDAGELAVRSSATDEDGQHASFAGQHSTYYFVTPNRIDQAILDCWMSLWSSAALAYRRDGWVEVSSGETPRMAVIIQRMLPATRSGVVFSADPVIPDSTDCVIEATWGLGAALVDGRVTPDHVRINEDQDLYSYHVSDKRMRVSVSSENQAATRLQEVGQDLRNAPVLSTFEANQIANTAAQLETLFDGPQDVEWAYVGDELFWLQSRPITKLAQTHAFTEPLVLFKPLAENFTEPMTPLTEDLVARVLPKIGAFYEGRLYLNLDKLQKINVFELSENELVEAALLRGLPDRLHISWQKLLQILPVFVLAFLFDGAHWLRTQRASYAALARYAGFARSVQDNPKLSLHQAARQLIWGHWPFAPIGYRIFYTNVSAGRYFFYIGLLKAFIKRYAPEYPQEQLSTTFHGRGDMQSMELLRQTDYLSGLLYRSIETDADLAARVAQIINGSASELPSDTEFALAFEQFLQDFGHRGPKELELASPSWRETPTELLKLLYNNPPREARVDRIHGNHLAARDTLNQHLKPWQRRIASFLTSRICHFMALRENTRHFHIMGFDALRQKALTLEHQLIREAKLRVAGDIFFLTEAEITDLQEDTLSATQAHTLIRKRRRNWQRQARLNAPQTLNINRAVSSNDSLCGQCASPGEIEGVARVVTSLSEAHTLCEGEILIAPYTDPAWTPLFPRAAGVIVATGSFLSHAGTIARELQVPCLVDVADCTRLIQTGALPFSVWLLANICCVIDEPNPARAALRLVASLCILVGFLLLTSVTFWQPVAWALGFVVTAHLLAFYAFFRPSLGAAIYRQQPPATPLLVDEAARLELGAGTGFIGPALLSCDGQGQSPLPGFGIVADPAVSVTQVRNFQMCCGTGFSG</sequence>
<dbReference type="InterPro" id="IPR051549">
    <property type="entry name" value="PEP_Utilizing_Enz"/>
</dbReference>
<dbReference type="InterPro" id="IPR013815">
    <property type="entry name" value="ATP_grasp_subdomain_1"/>
</dbReference>
<dbReference type="AlphaFoldDB" id="A0A812VQ92"/>
<proteinExistence type="inferred from homology"/>
<keyword evidence="6" id="KW-1185">Reference proteome</keyword>
<protein>
    <submittedName>
        <fullName evidence="5">PigC protein</fullName>
    </submittedName>
</protein>
<evidence type="ECO:0000256" key="1">
    <source>
        <dbReference type="ARBA" id="ARBA00007837"/>
    </source>
</evidence>
<evidence type="ECO:0000313" key="5">
    <source>
        <dbReference type="EMBL" id="CAE7635364.1"/>
    </source>
</evidence>
<evidence type="ECO:0000313" key="6">
    <source>
        <dbReference type="Proteomes" id="UP000649617"/>
    </source>
</evidence>
<keyword evidence="2" id="KW-0472">Membrane</keyword>
<dbReference type="InterPro" id="IPR036637">
    <property type="entry name" value="Phosphohistidine_dom_sf"/>
</dbReference>
<dbReference type="Gene3D" id="3.30.470.20">
    <property type="entry name" value="ATP-grasp fold, B domain"/>
    <property type="match status" value="1"/>
</dbReference>
<comment type="caution">
    <text evidence="5">The sequence shown here is derived from an EMBL/GenBank/DDBJ whole genome shotgun (WGS) entry which is preliminary data.</text>
</comment>
<dbReference type="SUPFAM" id="SSF56059">
    <property type="entry name" value="Glutathione synthetase ATP-binding domain-like"/>
    <property type="match status" value="1"/>
</dbReference>
<evidence type="ECO:0000259" key="3">
    <source>
        <dbReference type="Pfam" id="PF00391"/>
    </source>
</evidence>
<feature type="transmembrane region" description="Helical" evidence="2">
    <location>
        <begin position="775"/>
        <end position="796"/>
    </location>
</feature>
<dbReference type="OrthoDB" id="6123450at2759"/>
<dbReference type="SUPFAM" id="SSF52009">
    <property type="entry name" value="Phosphohistidine domain"/>
    <property type="match status" value="1"/>
</dbReference>
<dbReference type="Proteomes" id="UP000649617">
    <property type="component" value="Unassembled WGS sequence"/>
</dbReference>
<evidence type="ECO:0000259" key="4">
    <source>
        <dbReference type="Pfam" id="PF01326"/>
    </source>
</evidence>
<comment type="similarity">
    <text evidence="1">Belongs to the PEP-utilizing enzyme family.</text>
</comment>
<name>A0A812VQ92_SYMPI</name>
<feature type="transmembrane region" description="Helical" evidence="2">
    <location>
        <begin position="829"/>
        <end position="848"/>
    </location>
</feature>
<keyword evidence="2" id="KW-1133">Transmembrane helix</keyword>
<dbReference type="Pfam" id="PF00391">
    <property type="entry name" value="PEP-utilizers"/>
    <property type="match status" value="1"/>
</dbReference>
<feature type="domain" description="PEP-utilising enzyme mobile" evidence="3">
    <location>
        <begin position="720"/>
        <end position="779"/>
    </location>
</feature>
<dbReference type="PANTHER" id="PTHR43615:SF1">
    <property type="entry name" value="PPDK_N DOMAIN-CONTAINING PROTEIN"/>
    <property type="match status" value="1"/>
</dbReference>
<accession>A0A812VQ92</accession>
<dbReference type="PANTHER" id="PTHR43615">
    <property type="entry name" value="PHOSPHOENOLPYRUVATE SYNTHASE-RELATED"/>
    <property type="match status" value="1"/>
</dbReference>
<dbReference type="EMBL" id="CAJNIZ010042748">
    <property type="protein sequence ID" value="CAE7635364.1"/>
    <property type="molecule type" value="Genomic_DNA"/>
</dbReference>
<dbReference type="Gene3D" id="3.30.1490.20">
    <property type="entry name" value="ATP-grasp fold, A domain"/>
    <property type="match status" value="1"/>
</dbReference>
<organism evidence="5 6">
    <name type="scientific">Symbiodinium pilosum</name>
    <name type="common">Dinoflagellate</name>
    <dbReference type="NCBI Taxonomy" id="2952"/>
    <lineage>
        <taxon>Eukaryota</taxon>
        <taxon>Sar</taxon>
        <taxon>Alveolata</taxon>
        <taxon>Dinophyceae</taxon>
        <taxon>Suessiales</taxon>
        <taxon>Symbiodiniaceae</taxon>
        <taxon>Symbiodinium</taxon>
    </lineage>
</organism>
<dbReference type="GO" id="GO:0005524">
    <property type="term" value="F:ATP binding"/>
    <property type="evidence" value="ECO:0007669"/>
    <property type="project" value="InterPro"/>
</dbReference>
<dbReference type="Pfam" id="PF01326">
    <property type="entry name" value="PPDK_N"/>
    <property type="match status" value="1"/>
</dbReference>
<dbReference type="Gene3D" id="3.50.30.10">
    <property type="entry name" value="Phosphohistidine domain"/>
    <property type="match status" value="1"/>
</dbReference>
<dbReference type="GO" id="GO:0016301">
    <property type="term" value="F:kinase activity"/>
    <property type="evidence" value="ECO:0007669"/>
    <property type="project" value="InterPro"/>
</dbReference>
<dbReference type="InterPro" id="IPR008279">
    <property type="entry name" value="PEP-util_enz_mobile_dom"/>
</dbReference>